<accession>A0A484IAK9</accession>
<gene>
    <name evidence="1" type="ORF">NFRAN_0925</name>
</gene>
<evidence type="ECO:0000313" key="2">
    <source>
        <dbReference type="Proteomes" id="UP000294299"/>
    </source>
</evidence>
<keyword evidence="2" id="KW-1185">Reference proteome</keyword>
<dbReference type="AlphaFoldDB" id="A0A484IAK9"/>
<sequence length="57" mass="6501">MLYETYLAPDISTLVVRENYEISNLLITGQFKNDALVITFRTSESLFLNVIMLMLAA</sequence>
<reference evidence="1 2" key="1">
    <citation type="submission" date="2019-02" db="EMBL/GenBank/DDBJ databases">
        <authorList>
            <person name="Lehtovirta-Morley E L."/>
        </authorList>
    </citation>
    <scope>NUCLEOTIDE SEQUENCE [LARGE SCALE GENOMIC DNA]</scope>
    <source>
        <strain evidence="1">NFRAN1</strain>
    </source>
</reference>
<dbReference type="Proteomes" id="UP000294299">
    <property type="component" value="Chromosome NFRAN"/>
</dbReference>
<organism evidence="1 2">
    <name type="scientific">Candidatus Nitrosocosmicus franklandianus</name>
    <dbReference type="NCBI Taxonomy" id="1798806"/>
    <lineage>
        <taxon>Archaea</taxon>
        <taxon>Nitrososphaerota</taxon>
        <taxon>Nitrososphaeria</taxon>
        <taxon>Nitrososphaerales</taxon>
        <taxon>Nitrososphaeraceae</taxon>
        <taxon>Candidatus Nitrosocosmicus</taxon>
    </lineage>
</organism>
<dbReference type="EMBL" id="LR216287">
    <property type="protein sequence ID" value="VFJ13247.1"/>
    <property type="molecule type" value="Genomic_DNA"/>
</dbReference>
<protein>
    <submittedName>
        <fullName evidence="1">Uncharacterized protein</fullName>
    </submittedName>
</protein>
<dbReference type="KEGG" id="nfn:NFRAN_0925"/>
<proteinExistence type="predicted"/>
<name>A0A484IAK9_9ARCH</name>
<evidence type="ECO:0000313" key="1">
    <source>
        <dbReference type="EMBL" id="VFJ13247.1"/>
    </source>
</evidence>